<organism evidence="2 3">
    <name type="scientific">Xenopus laevis</name>
    <name type="common">African clawed frog</name>
    <dbReference type="NCBI Taxonomy" id="8355"/>
    <lineage>
        <taxon>Eukaryota</taxon>
        <taxon>Metazoa</taxon>
        <taxon>Chordata</taxon>
        <taxon>Craniata</taxon>
        <taxon>Vertebrata</taxon>
        <taxon>Euteleostomi</taxon>
        <taxon>Amphibia</taxon>
        <taxon>Batrachia</taxon>
        <taxon>Anura</taxon>
        <taxon>Pipoidea</taxon>
        <taxon>Pipidae</taxon>
        <taxon>Xenopodinae</taxon>
        <taxon>Xenopus</taxon>
        <taxon>Xenopus</taxon>
    </lineage>
</organism>
<name>A0A974BWA0_XENLA</name>
<keyword evidence="1" id="KW-0732">Signal</keyword>
<evidence type="ECO:0000313" key="2">
    <source>
        <dbReference type="EMBL" id="OCT61946.1"/>
    </source>
</evidence>
<evidence type="ECO:0000256" key="1">
    <source>
        <dbReference type="SAM" id="SignalP"/>
    </source>
</evidence>
<feature type="signal peptide" evidence="1">
    <location>
        <begin position="1"/>
        <end position="20"/>
    </location>
</feature>
<feature type="chain" id="PRO_5037101908" description="Peptidase S1 domain-containing protein" evidence="1">
    <location>
        <begin position="21"/>
        <end position="81"/>
    </location>
</feature>
<evidence type="ECO:0008006" key="4">
    <source>
        <dbReference type="Google" id="ProtNLM"/>
    </source>
</evidence>
<dbReference type="Proteomes" id="UP000694892">
    <property type="component" value="Chromosome 9_10S"/>
</dbReference>
<dbReference type="SUPFAM" id="SSF50494">
    <property type="entry name" value="Trypsin-like serine proteases"/>
    <property type="match status" value="1"/>
</dbReference>
<sequence>MNSFHLFPGLLLLDLESVSSTIYILLIYLPGPPVAFPPGTRCWTTGWGDVEFGGCQLRPTPCKKWKCTCDQWCKNAYFSDI</sequence>
<accession>A0A974BWA0</accession>
<proteinExistence type="predicted"/>
<evidence type="ECO:0000313" key="3">
    <source>
        <dbReference type="Proteomes" id="UP000694892"/>
    </source>
</evidence>
<dbReference type="AlphaFoldDB" id="A0A974BWA0"/>
<gene>
    <name evidence="2" type="ORF">XELAEV_18047979mg</name>
</gene>
<dbReference type="EMBL" id="CM004483">
    <property type="protein sequence ID" value="OCT61946.1"/>
    <property type="molecule type" value="Genomic_DNA"/>
</dbReference>
<dbReference type="InterPro" id="IPR009003">
    <property type="entry name" value="Peptidase_S1_PA"/>
</dbReference>
<reference evidence="3" key="1">
    <citation type="journal article" date="2016" name="Nature">
        <title>Genome evolution in the allotetraploid frog Xenopus laevis.</title>
        <authorList>
            <person name="Session A.M."/>
            <person name="Uno Y."/>
            <person name="Kwon T."/>
            <person name="Chapman J.A."/>
            <person name="Toyoda A."/>
            <person name="Takahashi S."/>
            <person name="Fukui A."/>
            <person name="Hikosaka A."/>
            <person name="Suzuki A."/>
            <person name="Kondo M."/>
            <person name="van Heeringen S.J."/>
            <person name="Quigley I."/>
            <person name="Heinz S."/>
            <person name="Ogino H."/>
            <person name="Ochi H."/>
            <person name="Hellsten U."/>
            <person name="Lyons J.B."/>
            <person name="Simakov O."/>
            <person name="Putnam N."/>
            <person name="Stites J."/>
            <person name="Kuroki Y."/>
            <person name="Tanaka T."/>
            <person name="Michiue T."/>
            <person name="Watanabe M."/>
            <person name="Bogdanovic O."/>
            <person name="Lister R."/>
            <person name="Georgiou G."/>
            <person name="Paranjpe S.S."/>
            <person name="van Kruijsbergen I."/>
            <person name="Shu S."/>
            <person name="Carlson J."/>
            <person name="Kinoshita T."/>
            <person name="Ohta Y."/>
            <person name="Mawaribuchi S."/>
            <person name="Jenkins J."/>
            <person name="Grimwood J."/>
            <person name="Schmutz J."/>
            <person name="Mitros T."/>
            <person name="Mozaffari S.V."/>
            <person name="Suzuki Y."/>
            <person name="Haramoto Y."/>
            <person name="Yamamoto T.S."/>
            <person name="Takagi C."/>
            <person name="Heald R."/>
            <person name="Miller K."/>
            <person name="Haudenschild C."/>
            <person name="Kitzman J."/>
            <person name="Nakayama T."/>
            <person name="Izutsu Y."/>
            <person name="Robert J."/>
            <person name="Fortriede J."/>
            <person name="Burns K."/>
            <person name="Lotay V."/>
            <person name="Karimi K."/>
            <person name="Yasuoka Y."/>
            <person name="Dichmann D.S."/>
            <person name="Flajnik M.F."/>
            <person name="Houston D.W."/>
            <person name="Shendure J."/>
            <person name="DuPasquier L."/>
            <person name="Vize P.D."/>
            <person name="Zorn A.M."/>
            <person name="Ito M."/>
            <person name="Marcotte E.M."/>
            <person name="Wallingford J.B."/>
            <person name="Ito Y."/>
            <person name="Asashima M."/>
            <person name="Ueno N."/>
            <person name="Matsuda Y."/>
            <person name="Veenstra G.J."/>
            <person name="Fujiyama A."/>
            <person name="Harland R.M."/>
            <person name="Taira M."/>
            <person name="Rokhsar D.S."/>
        </authorList>
    </citation>
    <scope>NUCLEOTIDE SEQUENCE [LARGE SCALE GENOMIC DNA]</scope>
    <source>
        <strain evidence="3">J</strain>
    </source>
</reference>
<protein>
    <recommendedName>
        <fullName evidence="4">Peptidase S1 domain-containing protein</fullName>
    </recommendedName>
</protein>